<gene>
    <name evidence="3" type="ORF">ACFS25_05995</name>
</gene>
<reference evidence="4" key="1">
    <citation type="journal article" date="2019" name="Int. J. Syst. Evol. Microbiol.">
        <title>The Global Catalogue of Microorganisms (GCM) 10K type strain sequencing project: providing services to taxonomists for standard genome sequencing and annotation.</title>
        <authorList>
            <consortium name="The Broad Institute Genomics Platform"/>
            <consortium name="The Broad Institute Genome Sequencing Center for Infectious Disease"/>
            <person name="Wu L."/>
            <person name="Ma J."/>
        </authorList>
    </citation>
    <scope>NUCLEOTIDE SEQUENCE [LARGE SCALE GENOMIC DNA]</scope>
    <source>
        <strain evidence="4">KCTC 52490</strain>
    </source>
</reference>
<dbReference type="Pfam" id="PF20243">
    <property type="entry name" value="MbnP"/>
    <property type="match status" value="1"/>
</dbReference>
<feature type="signal peptide" evidence="1">
    <location>
        <begin position="1"/>
        <end position="24"/>
    </location>
</feature>
<feature type="chain" id="PRO_5045655465" evidence="1">
    <location>
        <begin position="25"/>
        <end position="273"/>
    </location>
</feature>
<accession>A0ABW6AHS1</accession>
<name>A0ABW6AHS1_9BACT</name>
<dbReference type="InterPro" id="IPR046863">
    <property type="entry name" value="MbnP-like_dom"/>
</dbReference>
<proteinExistence type="predicted"/>
<organism evidence="3 4">
    <name type="scientific">Spirosoma flavum</name>
    <dbReference type="NCBI Taxonomy" id="2048557"/>
    <lineage>
        <taxon>Bacteria</taxon>
        <taxon>Pseudomonadati</taxon>
        <taxon>Bacteroidota</taxon>
        <taxon>Cytophagia</taxon>
        <taxon>Cytophagales</taxon>
        <taxon>Cytophagaceae</taxon>
        <taxon>Spirosoma</taxon>
    </lineage>
</organism>
<feature type="domain" description="Copper-binding protein MbnP-like" evidence="2">
    <location>
        <begin position="36"/>
        <end position="248"/>
    </location>
</feature>
<evidence type="ECO:0000313" key="4">
    <source>
        <dbReference type="Proteomes" id="UP001597512"/>
    </source>
</evidence>
<comment type="caution">
    <text evidence="3">The sequence shown here is derived from an EMBL/GenBank/DDBJ whole genome shotgun (WGS) entry which is preliminary data.</text>
</comment>
<keyword evidence="1" id="KW-0732">Signal</keyword>
<keyword evidence="4" id="KW-1185">Reference proteome</keyword>
<protein>
    <submittedName>
        <fullName evidence="3">MbnP family protein</fullName>
    </submittedName>
</protein>
<evidence type="ECO:0000313" key="3">
    <source>
        <dbReference type="EMBL" id="MFD2933325.1"/>
    </source>
</evidence>
<evidence type="ECO:0000259" key="2">
    <source>
        <dbReference type="Pfam" id="PF20243"/>
    </source>
</evidence>
<evidence type="ECO:0000256" key="1">
    <source>
        <dbReference type="SAM" id="SignalP"/>
    </source>
</evidence>
<sequence>MKTTITIGLLATIALGLAVFSCDTKDTDTSFNPILTGKMRIAFDNIVGTTDLKLNTDTYQNAVGESFVVTKFNYFVSNIRLRKADGSEYVVPQDSSYFLIQEEKPASQTITLANVPTGNYTGVTFMIGVDSLRSLADISKRTGVLDPGLNDGMYWEWNSGYIFLKLEGTSAVAPALQNNAFFYHIGGFGGGYNGKKTINNLRTITIPFKTDVAQVQANAIPSVRLTANVLSLFNGATKLSIAQNSSVMFDPYSTNIADNYAQMFSYDRIQANQ</sequence>
<dbReference type="Proteomes" id="UP001597512">
    <property type="component" value="Unassembled WGS sequence"/>
</dbReference>
<dbReference type="PROSITE" id="PS51257">
    <property type="entry name" value="PROKAR_LIPOPROTEIN"/>
    <property type="match status" value="1"/>
</dbReference>
<dbReference type="RefSeq" id="WP_381497579.1">
    <property type="nucleotide sequence ID" value="NZ_JBHUOM010000002.1"/>
</dbReference>
<dbReference type="EMBL" id="JBHUOM010000002">
    <property type="protein sequence ID" value="MFD2933325.1"/>
    <property type="molecule type" value="Genomic_DNA"/>
</dbReference>